<evidence type="ECO:0000256" key="3">
    <source>
        <dbReference type="ARBA" id="ARBA00022723"/>
    </source>
</evidence>
<evidence type="ECO:0008006" key="14">
    <source>
        <dbReference type="Google" id="ProtNLM"/>
    </source>
</evidence>
<dbReference type="EMBL" id="JACEFO010001666">
    <property type="protein sequence ID" value="KAF8723684.1"/>
    <property type="molecule type" value="Genomic_DNA"/>
</dbReference>
<evidence type="ECO:0000256" key="8">
    <source>
        <dbReference type="PROSITE-ProRule" id="PRU00357"/>
    </source>
</evidence>
<gene>
    <name evidence="12" type="ORF">HU200_021646</name>
</gene>
<dbReference type="GO" id="GO:0008270">
    <property type="term" value="F:zinc ion binding"/>
    <property type="evidence" value="ECO:0007669"/>
    <property type="project" value="UniProtKB-KW"/>
</dbReference>
<accession>A0A835EZJ5</accession>
<feature type="domain" description="CCT" evidence="11">
    <location>
        <begin position="390"/>
        <end position="432"/>
    </location>
</feature>
<evidence type="ECO:0000256" key="2">
    <source>
        <dbReference type="ARBA" id="ARBA00010024"/>
    </source>
</evidence>
<evidence type="ECO:0000313" key="13">
    <source>
        <dbReference type="Proteomes" id="UP000636709"/>
    </source>
</evidence>
<dbReference type="PANTHER" id="PTHR31874:SF1">
    <property type="entry name" value="ZINC FINGER PROTEIN CONSTANS-LIKE 6"/>
    <property type="match status" value="1"/>
</dbReference>
<keyword evidence="6 8" id="KW-0539">Nucleus</keyword>
<sequence length="584" mass="62841">MIATSTSAKKASAAAAEAVGAKAARACDGCLRRRARWYCAADDAFLCQGCDTSVHSANPLARRHERLRLRPTSPPLSASPPPPAKREPSAAPGDEVVPAWFRRKARTPRGGHAKSVSSRRLVVPESNGEGEVVEEEEEQLLYRVPIFDPTLVAEFSSPPPPPLEDAATAVASPCSVEDTAKPDAPAPSPPPVQSSFTDGGHGSFEPTDAELREFAADMEALLGRGLDDGNEEDSSFYMETLGLLDPVDDGDEAAALVKFQIDGGSETSGTLLACGGGGLELEMEMEPEASDEMLDIDFDYGSPHQHETTHGDENAQFLQRSLSLTLNYEAIIQSWGSSPWTAGGERPLVKLDHSWPHDYTGSMWVVGGVVGHGGEELGTPRLGMTMDGGREARVSRYREKRRTRLFAKKIRYEVRKLNAEKRPRMKGRFVKRATITGASVVARVPGRLSVVVNDDKNNKQLQPAARSPLARVVVEVVAVRVLGLSGVPWPAALEEVVLRPPLVLDGHDVVRPIAARFLHTDHGQVSPALALRRQFSLVSRSTGASIALSLPDNSRCASPPPRADALPAATQLPDTLCTVKVFVH</sequence>
<dbReference type="Proteomes" id="UP000636709">
    <property type="component" value="Unassembled WGS sequence"/>
</dbReference>
<feature type="domain" description="B box-type" evidence="10">
    <location>
        <begin position="22"/>
        <end position="69"/>
    </location>
</feature>
<protein>
    <recommendedName>
        <fullName evidence="14">Zinc finger protein CONSTANS-LIKE 16</fullName>
    </recommendedName>
</protein>
<organism evidence="12 13">
    <name type="scientific">Digitaria exilis</name>
    <dbReference type="NCBI Taxonomy" id="1010633"/>
    <lineage>
        <taxon>Eukaryota</taxon>
        <taxon>Viridiplantae</taxon>
        <taxon>Streptophyta</taxon>
        <taxon>Embryophyta</taxon>
        <taxon>Tracheophyta</taxon>
        <taxon>Spermatophyta</taxon>
        <taxon>Magnoliopsida</taxon>
        <taxon>Liliopsida</taxon>
        <taxon>Poales</taxon>
        <taxon>Poaceae</taxon>
        <taxon>PACMAD clade</taxon>
        <taxon>Panicoideae</taxon>
        <taxon>Panicodae</taxon>
        <taxon>Paniceae</taxon>
        <taxon>Anthephorinae</taxon>
        <taxon>Digitaria</taxon>
    </lineage>
</organism>
<comment type="subcellular location">
    <subcellularLocation>
        <location evidence="1 8">Nucleus</location>
    </subcellularLocation>
</comment>
<dbReference type="Pfam" id="PF06203">
    <property type="entry name" value="CCT"/>
    <property type="match status" value="1"/>
</dbReference>
<dbReference type="Pfam" id="PF00643">
    <property type="entry name" value="zf-B_box"/>
    <property type="match status" value="1"/>
</dbReference>
<feature type="compositionally biased region" description="Pro residues" evidence="9">
    <location>
        <begin position="72"/>
        <end position="83"/>
    </location>
</feature>
<dbReference type="CDD" id="cd19821">
    <property type="entry name" value="Bbox1_BBX-like"/>
    <property type="match status" value="1"/>
</dbReference>
<evidence type="ECO:0000256" key="9">
    <source>
        <dbReference type="SAM" id="MobiDB-lite"/>
    </source>
</evidence>
<feature type="compositionally biased region" description="Basic residues" evidence="9">
    <location>
        <begin position="101"/>
        <end position="112"/>
    </location>
</feature>
<dbReference type="PROSITE" id="PS50119">
    <property type="entry name" value="ZF_BBOX"/>
    <property type="match status" value="1"/>
</dbReference>
<evidence type="ECO:0000259" key="10">
    <source>
        <dbReference type="PROSITE" id="PS50119"/>
    </source>
</evidence>
<dbReference type="PROSITE" id="PS51017">
    <property type="entry name" value="CCT"/>
    <property type="match status" value="1"/>
</dbReference>
<evidence type="ECO:0000256" key="7">
    <source>
        <dbReference type="PROSITE-ProRule" id="PRU00024"/>
    </source>
</evidence>
<dbReference type="InterPro" id="IPR052453">
    <property type="entry name" value="CONSTANS-like_ZF"/>
</dbReference>
<evidence type="ECO:0000259" key="11">
    <source>
        <dbReference type="PROSITE" id="PS51017"/>
    </source>
</evidence>
<name>A0A835EZJ5_9POAL</name>
<dbReference type="PANTHER" id="PTHR31874">
    <property type="entry name" value="CCT MOTIF FAMILY PROTEIN, EXPRESSED"/>
    <property type="match status" value="1"/>
</dbReference>
<dbReference type="SMART" id="SM00336">
    <property type="entry name" value="BBOX"/>
    <property type="match status" value="1"/>
</dbReference>
<evidence type="ECO:0000256" key="4">
    <source>
        <dbReference type="ARBA" id="ARBA00022771"/>
    </source>
</evidence>
<dbReference type="AlphaFoldDB" id="A0A835EZJ5"/>
<comment type="caution">
    <text evidence="12">The sequence shown here is derived from an EMBL/GenBank/DDBJ whole genome shotgun (WGS) entry which is preliminary data.</text>
</comment>
<feature type="region of interest" description="Disordered" evidence="9">
    <location>
        <begin position="64"/>
        <end position="136"/>
    </location>
</feature>
<dbReference type="OrthoDB" id="153872at2759"/>
<evidence type="ECO:0000256" key="6">
    <source>
        <dbReference type="ARBA" id="ARBA00023242"/>
    </source>
</evidence>
<dbReference type="GO" id="GO:0006355">
    <property type="term" value="P:regulation of DNA-templated transcription"/>
    <property type="evidence" value="ECO:0007669"/>
    <property type="project" value="TreeGrafter"/>
</dbReference>
<keyword evidence="3" id="KW-0479">Metal-binding</keyword>
<dbReference type="InterPro" id="IPR000315">
    <property type="entry name" value="Znf_B-box"/>
</dbReference>
<proteinExistence type="inferred from homology"/>
<keyword evidence="4 7" id="KW-0863">Zinc-finger</keyword>
<evidence type="ECO:0000313" key="12">
    <source>
        <dbReference type="EMBL" id="KAF8723684.1"/>
    </source>
</evidence>
<feature type="region of interest" description="Disordered" evidence="9">
    <location>
        <begin position="153"/>
        <end position="206"/>
    </location>
</feature>
<dbReference type="InterPro" id="IPR049808">
    <property type="entry name" value="CONSTANS-like_Bbox1"/>
</dbReference>
<evidence type="ECO:0000256" key="1">
    <source>
        <dbReference type="ARBA" id="ARBA00004123"/>
    </source>
</evidence>
<dbReference type="GO" id="GO:0005634">
    <property type="term" value="C:nucleus"/>
    <property type="evidence" value="ECO:0007669"/>
    <property type="project" value="UniProtKB-SubCell"/>
</dbReference>
<reference evidence="12" key="1">
    <citation type="submission" date="2020-07" db="EMBL/GenBank/DDBJ databases">
        <title>Genome sequence and genetic diversity analysis of an under-domesticated orphan crop, white fonio (Digitaria exilis).</title>
        <authorList>
            <person name="Bennetzen J.L."/>
            <person name="Chen S."/>
            <person name="Ma X."/>
            <person name="Wang X."/>
            <person name="Yssel A.E.J."/>
            <person name="Chaluvadi S.R."/>
            <person name="Johnson M."/>
            <person name="Gangashetty P."/>
            <person name="Hamidou F."/>
            <person name="Sanogo M.D."/>
            <person name="Zwaenepoel A."/>
            <person name="Wallace J."/>
            <person name="Van De Peer Y."/>
            <person name="Van Deynze A."/>
        </authorList>
    </citation>
    <scope>NUCLEOTIDE SEQUENCE</scope>
    <source>
        <tissue evidence="12">Leaves</tissue>
    </source>
</reference>
<keyword evidence="13" id="KW-1185">Reference proteome</keyword>
<dbReference type="InterPro" id="IPR010402">
    <property type="entry name" value="CCT_domain"/>
</dbReference>
<evidence type="ECO:0000256" key="5">
    <source>
        <dbReference type="ARBA" id="ARBA00022833"/>
    </source>
</evidence>
<comment type="similarity">
    <text evidence="2">Belongs to the CONSTANS family.</text>
</comment>
<keyword evidence="5" id="KW-0862">Zinc</keyword>